<dbReference type="Gene3D" id="2.60.120.260">
    <property type="entry name" value="Galactose-binding domain-like"/>
    <property type="match status" value="2"/>
</dbReference>
<evidence type="ECO:0000256" key="2">
    <source>
        <dbReference type="ARBA" id="ARBA00022475"/>
    </source>
</evidence>
<evidence type="ECO:0000313" key="9">
    <source>
        <dbReference type="Proteomes" id="UP000185604"/>
    </source>
</evidence>
<dbReference type="Pfam" id="PF03170">
    <property type="entry name" value="BcsB"/>
    <property type="match status" value="2"/>
</dbReference>
<keyword evidence="2" id="KW-1003">Cell membrane</keyword>
<keyword evidence="4 6" id="KW-1133">Transmembrane helix</keyword>
<organism evidence="8 9">
    <name type="scientific">Bacillus paralicheniformis</name>
    <dbReference type="NCBI Taxonomy" id="1648923"/>
    <lineage>
        <taxon>Bacteria</taxon>
        <taxon>Bacillati</taxon>
        <taxon>Bacillota</taxon>
        <taxon>Bacilli</taxon>
        <taxon>Bacillales</taxon>
        <taxon>Bacillaceae</taxon>
        <taxon>Bacillus</taxon>
    </lineage>
</organism>
<feature type="signal peptide" evidence="7">
    <location>
        <begin position="1"/>
        <end position="38"/>
    </location>
</feature>
<evidence type="ECO:0000256" key="7">
    <source>
        <dbReference type="SAM" id="SignalP"/>
    </source>
</evidence>
<dbReference type="GO" id="GO:0006011">
    <property type="term" value="P:UDP-alpha-D-glucose metabolic process"/>
    <property type="evidence" value="ECO:0007669"/>
    <property type="project" value="InterPro"/>
</dbReference>
<evidence type="ECO:0000256" key="3">
    <source>
        <dbReference type="ARBA" id="ARBA00022692"/>
    </source>
</evidence>
<dbReference type="Proteomes" id="UP000185604">
    <property type="component" value="Unassembled WGS sequence"/>
</dbReference>
<dbReference type="InterPro" id="IPR018513">
    <property type="entry name" value="Cell_synthase_bac"/>
</dbReference>
<reference evidence="8 9" key="1">
    <citation type="journal article" date="2016" name="Front. Microbiol.">
        <title>High-Level Heat Resistance of Spores of Bacillus amyloliquefaciens and Bacillus licheniformis Results from the Presence of a spoVA Operon in a Tn1546 Transposon.</title>
        <authorList>
            <person name="Berendsen E.M."/>
            <person name="Koning R.A."/>
            <person name="Boekhorst J."/>
            <person name="de Jong A."/>
            <person name="Kuipers O.P."/>
            <person name="Wells-Bennik M.H."/>
        </authorList>
    </citation>
    <scope>NUCLEOTIDE SEQUENCE [LARGE SCALE GENOMIC DNA]</scope>
    <source>
        <strain evidence="8 9">B4121</strain>
    </source>
</reference>
<keyword evidence="3 6" id="KW-0812">Transmembrane</keyword>
<dbReference type="PANTHER" id="PTHR39083">
    <property type="entry name" value="CYCLIC DI-GMP-BINDING PROTEIN"/>
    <property type="match status" value="1"/>
</dbReference>
<evidence type="ECO:0000313" key="8">
    <source>
        <dbReference type="EMBL" id="OLF95731.1"/>
    </source>
</evidence>
<dbReference type="PANTHER" id="PTHR39083:SF1">
    <property type="entry name" value="CYCLIC DI-GMP-BINDING PROTEIN"/>
    <property type="match status" value="1"/>
</dbReference>
<protein>
    <recommendedName>
        <fullName evidence="10">Cellulose biosynthesis cyclic di-GMP-binding regulatory protein BcsB</fullName>
    </recommendedName>
</protein>
<name>A0A7Z0WZ97_9BACI</name>
<feature type="chain" id="PRO_5031084296" description="Cellulose biosynthesis cyclic di-GMP-binding regulatory protein BcsB" evidence="7">
    <location>
        <begin position="39"/>
        <end position="724"/>
    </location>
</feature>
<evidence type="ECO:0000256" key="5">
    <source>
        <dbReference type="ARBA" id="ARBA00023136"/>
    </source>
</evidence>
<dbReference type="GO" id="GO:0005886">
    <property type="term" value="C:plasma membrane"/>
    <property type="evidence" value="ECO:0007669"/>
    <property type="project" value="UniProtKB-SubCell"/>
</dbReference>
<gene>
    <name evidence="8" type="ORF">B4121_1293</name>
</gene>
<evidence type="ECO:0000256" key="6">
    <source>
        <dbReference type="SAM" id="Phobius"/>
    </source>
</evidence>
<feature type="transmembrane region" description="Helical" evidence="6">
    <location>
        <begin position="688"/>
        <end position="706"/>
    </location>
</feature>
<evidence type="ECO:0000256" key="1">
    <source>
        <dbReference type="ARBA" id="ARBA00004162"/>
    </source>
</evidence>
<dbReference type="EMBL" id="LKPO01000008">
    <property type="protein sequence ID" value="OLF95731.1"/>
    <property type="molecule type" value="Genomic_DNA"/>
</dbReference>
<comment type="caution">
    <text evidence="8">The sequence shown here is derived from an EMBL/GenBank/DDBJ whole genome shotgun (WGS) entry which is preliminary data.</text>
</comment>
<comment type="subcellular location">
    <subcellularLocation>
        <location evidence="1">Cell membrane</location>
        <topology evidence="1">Single-pass membrane protein</topology>
    </subcellularLocation>
</comment>
<evidence type="ECO:0000256" key="4">
    <source>
        <dbReference type="ARBA" id="ARBA00022989"/>
    </source>
</evidence>
<keyword evidence="7" id="KW-0732">Signal</keyword>
<evidence type="ECO:0008006" key="10">
    <source>
        <dbReference type="Google" id="ProtNLM"/>
    </source>
</evidence>
<accession>A0A7Z0WZ97</accession>
<sequence>MVQNRTIQSKEKRVTFLKYIIICLASLMLITATGQAAAAKDVTVDGSILGKNSREQAEQQVLTNDLLTLYGAKDSAELTYQIPAGASSAHQQLTLEYEASDLLISPSSLTAEIDGEPVKTVKLAGNAGKKTLKLALNKSQSSPGFHSLSLKFYGVVHEGVCVRQDSSGNWIKIYPDSRLNIGEKNESKGMALEHYPYPFAQSGSSVEKTAIVIPDHPSSAEIEAAVKTEAYLKTVDNSISTKIFGESDLAKIDRPTIVIGVQHHWSGKVKKLLKQAKLEAKEDKLLLAERMLKAKDKQQPVLFAAASSDDVLSEKISVITDKTYAAQLSGDTLAIGKLQQHNKREGGKLTLEDFGTGDLTIGSGQTSSEHFYYPAPALLDKNQPAKLSLTMKKSETIQKQARQSDLAAEQAELKVMINGQPHSVGLDDLGKEDKNGFYHVSLKVDPKLLQKNRYIDIQFATSGLKENNPCYAGNGDKWIFIDKQSALSYHVSDTSASADFQEWPLPYAGDQDNKTLMILPDKANQSKLHELSLVVGSFGSEARQAFTVKTSSEVKPDDMKGRNIIFIGSVDQFSLLKEKTSELAVPTAKNGAFDVSSFQMLNETTKQIAFTQTSLWDSNYSMAVFAPFKGQGTAVTKEMINFLNSNDFAATVVNETDSHQLFTNHQQLTAKSAETKTDDKHESNQQHVMYIAILIVIIAAAVILILTTARRRKRKANGGGKIDE</sequence>
<proteinExistence type="predicted"/>
<keyword evidence="5 6" id="KW-0472">Membrane</keyword>
<dbReference type="AlphaFoldDB" id="A0A7Z0WZ97"/>